<accession>F4RUN7</accession>
<protein>
    <submittedName>
        <fullName evidence="2">Uncharacterized protein</fullName>
    </submittedName>
</protein>
<dbReference type="EMBL" id="GL883122">
    <property type="protein sequence ID" value="EGG03890.1"/>
    <property type="molecule type" value="Genomic_DNA"/>
</dbReference>
<dbReference type="RefSeq" id="XP_007413004.1">
    <property type="nucleotide sequence ID" value="XM_007412942.1"/>
</dbReference>
<evidence type="ECO:0000313" key="3">
    <source>
        <dbReference type="Proteomes" id="UP000001072"/>
    </source>
</evidence>
<feature type="compositionally biased region" description="Low complexity" evidence="1">
    <location>
        <begin position="514"/>
        <end position="528"/>
    </location>
</feature>
<feature type="region of interest" description="Disordered" evidence="1">
    <location>
        <begin position="48"/>
        <end position="69"/>
    </location>
</feature>
<dbReference type="GeneID" id="18935332"/>
<dbReference type="AlphaFoldDB" id="F4RUN7"/>
<dbReference type="InParanoid" id="F4RUN7"/>
<proteinExistence type="predicted"/>
<feature type="compositionally biased region" description="Polar residues" evidence="1">
    <location>
        <begin position="470"/>
        <end position="510"/>
    </location>
</feature>
<reference evidence="3" key="1">
    <citation type="journal article" date="2011" name="Proc. Natl. Acad. Sci. U.S.A.">
        <title>Obligate biotrophy features unraveled by the genomic analysis of rust fungi.</title>
        <authorList>
            <person name="Duplessis S."/>
            <person name="Cuomo C.A."/>
            <person name="Lin Y.-C."/>
            <person name="Aerts A."/>
            <person name="Tisserant E."/>
            <person name="Veneault-Fourrey C."/>
            <person name="Joly D.L."/>
            <person name="Hacquard S."/>
            <person name="Amselem J."/>
            <person name="Cantarel B.L."/>
            <person name="Chiu R."/>
            <person name="Coutinho P.M."/>
            <person name="Feau N."/>
            <person name="Field M."/>
            <person name="Frey P."/>
            <person name="Gelhaye E."/>
            <person name="Goldberg J."/>
            <person name="Grabherr M.G."/>
            <person name="Kodira C.D."/>
            <person name="Kohler A."/>
            <person name="Kuees U."/>
            <person name="Lindquist E.A."/>
            <person name="Lucas S.M."/>
            <person name="Mago R."/>
            <person name="Mauceli E."/>
            <person name="Morin E."/>
            <person name="Murat C."/>
            <person name="Pangilinan J.L."/>
            <person name="Park R."/>
            <person name="Pearson M."/>
            <person name="Quesneville H."/>
            <person name="Rouhier N."/>
            <person name="Sakthikumar S."/>
            <person name="Salamov A.A."/>
            <person name="Schmutz J."/>
            <person name="Selles B."/>
            <person name="Shapiro H."/>
            <person name="Tanguay P."/>
            <person name="Tuskan G.A."/>
            <person name="Henrissat B."/>
            <person name="Van de Peer Y."/>
            <person name="Rouze P."/>
            <person name="Ellis J.G."/>
            <person name="Dodds P.N."/>
            <person name="Schein J.E."/>
            <person name="Zhong S."/>
            <person name="Hamelin R.C."/>
            <person name="Grigoriev I.V."/>
            <person name="Szabo L.J."/>
            <person name="Martin F."/>
        </authorList>
    </citation>
    <scope>NUCLEOTIDE SEQUENCE [LARGE SCALE GENOMIC DNA]</scope>
    <source>
        <strain evidence="3">98AG31 / pathotype 3-4-7</strain>
    </source>
</reference>
<evidence type="ECO:0000256" key="1">
    <source>
        <dbReference type="SAM" id="MobiDB-lite"/>
    </source>
</evidence>
<dbReference type="VEuPathDB" id="FungiDB:MELLADRAFT_89796"/>
<organism evidence="3">
    <name type="scientific">Melampsora larici-populina (strain 98AG31 / pathotype 3-4-7)</name>
    <name type="common">Poplar leaf rust fungus</name>
    <dbReference type="NCBI Taxonomy" id="747676"/>
    <lineage>
        <taxon>Eukaryota</taxon>
        <taxon>Fungi</taxon>
        <taxon>Dikarya</taxon>
        <taxon>Basidiomycota</taxon>
        <taxon>Pucciniomycotina</taxon>
        <taxon>Pucciniomycetes</taxon>
        <taxon>Pucciniales</taxon>
        <taxon>Melampsoraceae</taxon>
        <taxon>Melampsora</taxon>
    </lineage>
</organism>
<dbReference type="KEGG" id="mlr:MELLADRAFT_89796"/>
<name>F4RUN7_MELLP</name>
<dbReference type="HOGENOM" id="CLU_025212_2_2_1"/>
<gene>
    <name evidence="2" type="ORF">MELLADRAFT_89796</name>
</gene>
<feature type="compositionally biased region" description="Low complexity" evidence="1">
    <location>
        <begin position="48"/>
        <end position="62"/>
    </location>
</feature>
<evidence type="ECO:0000313" key="2">
    <source>
        <dbReference type="EMBL" id="EGG03890.1"/>
    </source>
</evidence>
<sequence length="540" mass="59684">MAPGTRKSTRFNATTDSNSALPAAKRPHRQESCTASAITNVNHLPTPSATQQQQLQSNQTQPVPDSQDTDLDINEITLQNYHQVKKFWPLGRIKEQLDRQKLSNHQLSAAVLAEGKAVLEQLEITLHMIAMVSNINIVTLKRSLGLTGGTAHADNPWHRWLSFAIDANKFPMPTQGDPNALAVLAARNRANKGTYDALSPDQLAVFKSPTFFALGGYPDYSAIAFPEDGSDNDSLVLVPEVPKLSEEDELHYRPIYKKLVNTKKVARDRELLTPASSAAKEEKRSLTSFKKIAQQLERDHQMFGIDYYLIACSSYTGGEGWCREHSSREEIIQWVSDKADLQRVFPIYCQHGSIVEDVQAIAAKKSGTVPEKQASNNQSDIDKKDLGGRLNELVFNLVGERHYKPFPRTPNPIASLKERNLKVERPANSAMSNEDFDKGFTAMNAKARRNWLSDLKNGKFILLKEVEAQASPSGPQMTEHQPQPSETRTTEDQPPTSELQDPQTGSSQIPQVIESSGQTSEQQTSGTGAAQVTGATCDLA</sequence>
<feature type="region of interest" description="Disordered" evidence="1">
    <location>
        <begin position="1"/>
        <end position="32"/>
    </location>
</feature>
<feature type="compositionally biased region" description="Polar residues" evidence="1">
    <location>
        <begin position="10"/>
        <end position="20"/>
    </location>
</feature>
<dbReference type="Proteomes" id="UP000001072">
    <property type="component" value="Unassembled WGS sequence"/>
</dbReference>
<feature type="region of interest" description="Disordered" evidence="1">
    <location>
        <begin position="468"/>
        <end position="540"/>
    </location>
</feature>
<keyword evidence="3" id="KW-1185">Reference proteome</keyword>